<dbReference type="Pfam" id="PF12796">
    <property type="entry name" value="Ank_2"/>
    <property type="match status" value="1"/>
</dbReference>
<accession>A0AAV4W096</accession>
<dbReference type="PANTHER" id="PTHR24171">
    <property type="entry name" value="ANKYRIN REPEAT DOMAIN-CONTAINING PROTEIN 39-RELATED"/>
    <property type="match status" value="1"/>
</dbReference>
<protein>
    <submittedName>
        <fullName evidence="13">Ankyrin repeat domain-containing protein 39</fullName>
    </submittedName>
</protein>
<keyword evidence="11" id="KW-1053">Target membrane</keyword>
<dbReference type="AlphaFoldDB" id="A0AAV4W096"/>
<comment type="subcellular location">
    <subcellularLocation>
        <location evidence="2">Secreted</location>
    </subcellularLocation>
    <subcellularLocation>
        <location evidence="1">Target cell membrane</location>
    </subcellularLocation>
</comment>
<gene>
    <name evidence="13" type="primary">ANKRD39</name>
    <name evidence="13" type="ORF">CEXT_633851</name>
</gene>
<dbReference type="GO" id="GO:0005576">
    <property type="term" value="C:extracellular region"/>
    <property type="evidence" value="ECO:0007669"/>
    <property type="project" value="UniProtKB-SubCell"/>
</dbReference>
<comment type="caution">
    <text evidence="13">The sequence shown here is derived from an EMBL/GenBank/DDBJ whole genome shotgun (WGS) entry which is preliminary data.</text>
</comment>
<keyword evidence="5" id="KW-1052">Target cell membrane</keyword>
<keyword evidence="8" id="KW-0677">Repeat</keyword>
<evidence type="ECO:0000256" key="12">
    <source>
        <dbReference type="PROSITE-ProRule" id="PRU00023"/>
    </source>
</evidence>
<organism evidence="13 14">
    <name type="scientific">Caerostris extrusa</name>
    <name type="common">Bark spider</name>
    <name type="synonym">Caerostris bankana</name>
    <dbReference type="NCBI Taxonomy" id="172846"/>
    <lineage>
        <taxon>Eukaryota</taxon>
        <taxon>Metazoa</taxon>
        <taxon>Ecdysozoa</taxon>
        <taxon>Arthropoda</taxon>
        <taxon>Chelicerata</taxon>
        <taxon>Arachnida</taxon>
        <taxon>Araneae</taxon>
        <taxon>Araneomorphae</taxon>
        <taxon>Entelegynae</taxon>
        <taxon>Araneoidea</taxon>
        <taxon>Araneidae</taxon>
        <taxon>Caerostris</taxon>
    </lineage>
</organism>
<keyword evidence="11" id="KW-0472">Membrane</keyword>
<evidence type="ECO:0000256" key="8">
    <source>
        <dbReference type="ARBA" id="ARBA00022737"/>
    </source>
</evidence>
<dbReference type="Proteomes" id="UP001054945">
    <property type="component" value="Unassembled WGS sequence"/>
</dbReference>
<dbReference type="InterPro" id="IPR002110">
    <property type="entry name" value="Ankyrin_rpt"/>
</dbReference>
<keyword evidence="14" id="KW-1185">Reference proteome</keyword>
<dbReference type="GO" id="GO:0044231">
    <property type="term" value="C:host cell presynaptic membrane"/>
    <property type="evidence" value="ECO:0007669"/>
    <property type="project" value="UniProtKB-KW"/>
</dbReference>
<name>A0AAV4W096_CAEEX</name>
<keyword evidence="6" id="KW-0800">Toxin</keyword>
<dbReference type="PROSITE" id="PS50297">
    <property type="entry name" value="ANK_REP_REGION"/>
    <property type="match status" value="1"/>
</dbReference>
<evidence type="ECO:0000256" key="2">
    <source>
        <dbReference type="ARBA" id="ARBA00004613"/>
    </source>
</evidence>
<keyword evidence="4" id="KW-0964">Secreted</keyword>
<dbReference type="PANTHER" id="PTHR24171:SF9">
    <property type="entry name" value="ANKYRIN REPEAT DOMAIN-CONTAINING PROTEIN 39"/>
    <property type="match status" value="1"/>
</dbReference>
<evidence type="ECO:0000256" key="1">
    <source>
        <dbReference type="ARBA" id="ARBA00004175"/>
    </source>
</evidence>
<keyword evidence="9" id="KW-0638">Presynaptic neurotoxin</keyword>
<reference evidence="13 14" key="1">
    <citation type="submission" date="2021-06" db="EMBL/GenBank/DDBJ databases">
        <title>Caerostris extrusa draft genome.</title>
        <authorList>
            <person name="Kono N."/>
            <person name="Arakawa K."/>
        </authorList>
    </citation>
    <scope>NUCLEOTIDE SEQUENCE [LARGE SCALE GENOMIC DNA]</scope>
</reference>
<evidence type="ECO:0000256" key="3">
    <source>
        <dbReference type="ARBA" id="ARBA00022483"/>
    </source>
</evidence>
<dbReference type="EMBL" id="BPLR01015340">
    <property type="protein sequence ID" value="GIY75421.1"/>
    <property type="molecule type" value="Genomic_DNA"/>
</dbReference>
<dbReference type="Gene3D" id="1.25.40.20">
    <property type="entry name" value="Ankyrin repeat-containing domain"/>
    <property type="match status" value="1"/>
</dbReference>
<evidence type="ECO:0000256" key="6">
    <source>
        <dbReference type="ARBA" id="ARBA00022656"/>
    </source>
</evidence>
<dbReference type="PROSITE" id="PS50088">
    <property type="entry name" value="ANK_REPEAT"/>
    <property type="match status" value="1"/>
</dbReference>
<evidence type="ECO:0000256" key="4">
    <source>
        <dbReference type="ARBA" id="ARBA00022525"/>
    </source>
</evidence>
<sequence length="155" mass="17142">MSNHDCHGHHDSYRYGVSQSLDELAFEKGIWGAALDGNVEKLKSILSRGEDPSICDPSGYTALHYAARNGKEDICKILLEHGANPNAQTHGGATPLHRAAFVALHKAAQRLHFEVCQMLVTAKPELLNMKDKNDLKPFQYVKENNVCLLSLLNHA</sequence>
<evidence type="ECO:0000256" key="5">
    <source>
        <dbReference type="ARBA" id="ARBA00022537"/>
    </source>
</evidence>
<dbReference type="InterPro" id="IPR036770">
    <property type="entry name" value="Ankyrin_rpt-contain_sf"/>
</dbReference>
<dbReference type="GO" id="GO:0006887">
    <property type="term" value="P:exocytosis"/>
    <property type="evidence" value="ECO:0007669"/>
    <property type="project" value="UniProtKB-KW"/>
</dbReference>
<keyword evidence="3" id="KW-0268">Exocytosis</keyword>
<evidence type="ECO:0000313" key="14">
    <source>
        <dbReference type="Proteomes" id="UP001054945"/>
    </source>
</evidence>
<dbReference type="GO" id="GO:0044218">
    <property type="term" value="C:other organism cell membrane"/>
    <property type="evidence" value="ECO:0007669"/>
    <property type="project" value="UniProtKB-KW"/>
</dbReference>
<proteinExistence type="predicted"/>
<evidence type="ECO:0000256" key="11">
    <source>
        <dbReference type="ARBA" id="ARBA00023298"/>
    </source>
</evidence>
<feature type="repeat" description="ANK" evidence="12">
    <location>
        <begin position="58"/>
        <end position="90"/>
    </location>
</feature>
<dbReference type="SMART" id="SM00248">
    <property type="entry name" value="ANK"/>
    <property type="match status" value="2"/>
</dbReference>
<evidence type="ECO:0000256" key="9">
    <source>
        <dbReference type="ARBA" id="ARBA00023028"/>
    </source>
</evidence>
<keyword evidence="10 12" id="KW-0040">ANK repeat</keyword>
<dbReference type="GO" id="GO:0090729">
    <property type="term" value="F:toxin activity"/>
    <property type="evidence" value="ECO:0007669"/>
    <property type="project" value="UniProtKB-KW"/>
</dbReference>
<evidence type="ECO:0000313" key="13">
    <source>
        <dbReference type="EMBL" id="GIY75421.1"/>
    </source>
</evidence>
<evidence type="ECO:0000256" key="10">
    <source>
        <dbReference type="ARBA" id="ARBA00023043"/>
    </source>
</evidence>
<keyword evidence="7" id="KW-0528">Neurotoxin</keyword>
<evidence type="ECO:0000256" key="7">
    <source>
        <dbReference type="ARBA" id="ARBA00022699"/>
    </source>
</evidence>
<dbReference type="SUPFAM" id="SSF48403">
    <property type="entry name" value="Ankyrin repeat"/>
    <property type="match status" value="1"/>
</dbReference>